<dbReference type="InterPro" id="IPR013783">
    <property type="entry name" value="Ig-like_fold"/>
</dbReference>
<organism evidence="1 2">
    <name type="scientific">Aquirufa antheringensis</name>
    <dbReference type="NCBI Taxonomy" id="2516559"/>
    <lineage>
        <taxon>Bacteria</taxon>
        <taxon>Pseudomonadati</taxon>
        <taxon>Bacteroidota</taxon>
        <taxon>Cytophagia</taxon>
        <taxon>Cytophagales</taxon>
        <taxon>Flectobacillaceae</taxon>
        <taxon>Aquirufa</taxon>
    </lineage>
</organism>
<dbReference type="AlphaFoldDB" id="A0A4Q9B9R6"/>
<reference evidence="1 2" key="1">
    <citation type="submission" date="2019-02" db="EMBL/GenBank/DDBJ databases">
        <title>Genome of a new Bacteroidetes strain.</title>
        <authorList>
            <person name="Pitt A."/>
        </authorList>
    </citation>
    <scope>NUCLEOTIDE SEQUENCE [LARGE SCALE GENOMIC DNA]</scope>
    <source>
        <strain evidence="1 2">103A-SOEBACH</strain>
    </source>
</reference>
<dbReference type="Proteomes" id="UP000293583">
    <property type="component" value="Unassembled WGS sequence"/>
</dbReference>
<evidence type="ECO:0000313" key="1">
    <source>
        <dbReference type="EMBL" id="TBH71956.1"/>
    </source>
</evidence>
<dbReference type="InterPro" id="IPR011467">
    <property type="entry name" value="DUF1573"/>
</dbReference>
<dbReference type="OrthoDB" id="826619at2"/>
<dbReference type="Pfam" id="PF07610">
    <property type="entry name" value="DUF1573"/>
    <property type="match status" value="1"/>
</dbReference>
<name>A0A4Q9B9R6_9BACT</name>
<evidence type="ECO:0000313" key="2">
    <source>
        <dbReference type="Proteomes" id="UP000293583"/>
    </source>
</evidence>
<keyword evidence="2" id="KW-1185">Reference proteome</keyword>
<sequence length="146" mass="16022">MRSILLFFCLLGTLSCTNQQKEANNATENAIPAALKPSAEKHPILKVDKPVVSLGRLVEGDSVFHTFNFKNTGNLPLKIISVNASCGCTTPKWSTEVIQPGKKGFIRVKFDSKGKEGKLQKTITAYCNTLPAENRMAFKVEVVPKK</sequence>
<protein>
    <submittedName>
        <fullName evidence="1">DUF1573 domain-containing protein</fullName>
    </submittedName>
</protein>
<comment type="caution">
    <text evidence="1">The sequence shown here is derived from an EMBL/GenBank/DDBJ whole genome shotgun (WGS) entry which is preliminary data.</text>
</comment>
<dbReference type="PANTHER" id="PTHR37833">
    <property type="entry name" value="LIPOPROTEIN-RELATED"/>
    <property type="match status" value="1"/>
</dbReference>
<proteinExistence type="predicted"/>
<accession>A0A4Q9B9R6</accession>
<dbReference type="Gene3D" id="2.60.40.10">
    <property type="entry name" value="Immunoglobulins"/>
    <property type="match status" value="1"/>
</dbReference>
<dbReference type="PROSITE" id="PS51257">
    <property type="entry name" value="PROKAR_LIPOPROTEIN"/>
    <property type="match status" value="1"/>
</dbReference>
<dbReference type="PANTHER" id="PTHR37833:SF1">
    <property type="entry name" value="SIGNAL PEPTIDE PROTEIN"/>
    <property type="match status" value="1"/>
</dbReference>
<dbReference type="RefSeq" id="WP_130923580.1">
    <property type="nucleotide sequence ID" value="NZ_JAANOL010000001.1"/>
</dbReference>
<dbReference type="EMBL" id="SEWY01000004">
    <property type="protein sequence ID" value="TBH71956.1"/>
    <property type="molecule type" value="Genomic_DNA"/>
</dbReference>
<gene>
    <name evidence="1" type="ORF">EWU20_09005</name>
</gene>